<keyword evidence="5" id="KW-1185">Reference proteome</keyword>
<dbReference type="InterPro" id="IPR036280">
    <property type="entry name" value="Multihaem_cyt_sf"/>
</dbReference>
<feature type="signal peptide" evidence="2">
    <location>
        <begin position="1"/>
        <end position="28"/>
    </location>
</feature>
<dbReference type="InterPro" id="IPR051829">
    <property type="entry name" value="Multiheme_Cytochr_ET"/>
</dbReference>
<name>A0ABZ0SE56_9GAMM</name>
<feature type="chain" id="PRO_5045623933" description="Cytochrome c-552/4 domain-containing protein" evidence="2">
    <location>
        <begin position="29"/>
        <end position="444"/>
    </location>
</feature>
<sequence>MIPNQLQSRTIRAVIVAAAFVACASLSARLVAEEDSNGAENIHHVSSEVCANCHQDIYKQWQGSMHANSTALTDPIHGTFYKQEAGDPTEEGVLHKASGKYPICLQCHAPNAALDKTTKLDAKPAYLEGVNCVACHTLASYKGIEGPDGKLRLGVQSYEVADVLQGPSGMNNRLAELASSGDDLFGGAGVGAADSQKPNPHLGEPVEFEGKEIPALPMAGNPKLMKSSDSCMGCHDQRNNPHGVPLCQTGNEYRQSDSEVNCIACHMPIADGLANHAMGGGHDPAMLKRALIFDIDTETEGDNLKTTVFIKNQLPHSMPTGAPFRNVYLKLTAYDDSGAVVWENAEEHPGKDDPQAYFSYSMQDDEGMPAMPPVATKPGDDTRLAPHEERTLVYEIPATTVALVRGELYYNLLWPVLVEKFTHLPKELTDPVLIAVAENPISED</sequence>
<dbReference type="RefSeq" id="WP_328985062.1">
    <property type="nucleotide sequence ID" value="NZ_CP121472.1"/>
</dbReference>
<evidence type="ECO:0000256" key="2">
    <source>
        <dbReference type="SAM" id="SignalP"/>
    </source>
</evidence>
<protein>
    <recommendedName>
        <fullName evidence="3">Cytochrome c-552/4 domain-containing protein</fullName>
    </recommendedName>
</protein>
<dbReference type="Proteomes" id="UP001432180">
    <property type="component" value="Chromosome"/>
</dbReference>
<proteinExistence type="predicted"/>
<evidence type="ECO:0000313" key="4">
    <source>
        <dbReference type="EMBL" id="WPL19313.1"/>
    </source>
</evidence>
<organism evidence="4 5">
    <name type="scientific">Thiorhodovibrio winogradskyi</name>
    <dbReference type="NCBI Taxonomy" id="77007"/>
    <lineage>
        <taxon>Bacteria</taxon>
        <taxon>Pseudomonadati</taxon>
        <taxon>Pseudomonadota</taxon>
        <taxon>Gammaproteobacteria</taxon>
        <taxon>Chromatiales</taxon>
        <taxon>Chromatiaceae</taxon>
        <taxon>Thiorhodovibrio</taxon>
    </lineage>
</organism>
<dbReference type="Gene3D" id="1.10.1130.10">
    <property type="entry name" value="Flavocytochrome C3, Chain A"/>
    <property type="match status" value="1"/>
</dbReference>
<feature type="domain" description="Cytochrome c-552/4" evidence="3">
    <location>
        <begin position="49"/>
        <end position="137"/>
    </location>
</feature>
<keyword evidence="1 2" id="KW-0732">Signal</keyword>
<dbReference type="Pfam" id="PF13435">
    <property type="entry name" value="Cytochrome_C554"/>
    <property type="match status" value="1"/>
</dbReference>
<evidence type="ECO:0000259" key="3">
    <source>
        <dbReference type="Pfam" id="PF13435"/>
    </source>
</evidence>
<dbReference type="InterPro" id="IPR023155">
    <property type="entry name" value="Cyt_c-552/4"/>
</dbReference>
<gene>
    <name evidence="4" type="ORF">Thiowin_04430</name>
</gene>
<reference evidence="4 5" key="1">
    <citation type="journal article" date="2023" name="Microorganisms">
        <title>Thiorhodovibrio frisius and Trv. litoralis spp. nov., Two Novel Members from a Clade of Fastidious Purple Sulfur Bacteria That Exhibit Unique Red-Shifted Light-Harvesting Capabilities.</title>
        <authorList>
            <person name="Methner A."/>
            <person name="Kuzyk S.B."/>
            <person name="Petersen J."/>
            <person name="Bauer S."/>
            <person name="Brinkmann H."/>
            <person name="Sichau K."/>
            <person name="Wanner G."/>
            <person name="Wolf J."/>
            <person name="Neumann-Schaal M."/>
            <person name="Henke P."/>
            <person name="Tank M."/>
            <person name="Sproer C."/>
            <person name="Bunk B."/>
            <person name="Overmann J."/>
        </authorList>
    </citation>
    <scope>NUCLEOTIDE SEQUENCE [LARGE SCALE GENOMIC DNA]</scope>
    <source>
        <strain evidence="4 5">DSM 6702</strain>
    </source>
</reference>
<evidence type="ECO:0000256" key="1">
    <source>
        <dbReference type="ARBA" id="ARBA00022729"/>
    </source>
</evidence>
<evidence type="ECO:0000313" key="5">
    <source>
        <dbReference type="Proteomes" id="UP001432180"/>
    </source>
</evidence>
<accession>A0ABZ0SE56</accession>
<dbReference type="SUPFAM" id="SSF48695">
    <property type="entry name" value="Multiheme cytochromes"/>
    <property type="match status" value="2"/>
</dbReference>
<dbReference type="PANTHER" id="PTHR35038">
    <property type="entry name" value="DISSIMILATORY SULFITE REDUCTASE SIRA"/>
    <property type="match status" value="1"/>
</dbReference>
<dbReference type="EMBL" id="CP121472">
    <property type="protein sequence ID" value="WPL19313.1"/>
    <property type="molecule type" value="Genomic_DNA"/>
</dbReference>